<dbReference type="GO" id="GO:0000462">
    <property type="term" value="P:maturation of SSU-rRNA from tricistronic rRNA transcript (SSU-rRNA, 5.8S rRNA, LSU-rRNA)"/>
    <property type="evidence" value="ECO:0007669"/>
    <property type="project" value="InterPro"/>
</dbReference>
<keyword evidence="4" id="KW-0539">Nucleus</keyword>
<dbReference type="EMBL" id="UYYA01003966">
    <property type="protein sequence ID" value="VDM58237.1"/>
    <property type="molecule type" value="Genomic_DNA"/>
</dbReference>
<dbReference type="PANTHER" id="PTHR23271">
    <property type="entry name" value="HEPATOCELLULAR CARCINOMA-ASSOCIATED ANTIGEN 66"/>
    <property type="match status" value="1"/>
</dbReference>
<evidence type="ECO:0000256" key="2">
    <source>
        <dbReference type="ARBA" id="ARBA00022552"/>
    </source>
</evidence>
<dbReference type="OrthoDB" id="28112at2759"/>
<evidence type="ECO:0000256" key="1">
    <source>
        <dbReference type="ARBA" id="ARBA00004604"/>
    </source>
</evidence>
<evidence type="ECO:0000313" key="8">
    <source>
        <dbReference type="Proteomes" id="UP000267027"/>
    </source>
</evidence>
<evidence type="ECO:0000313" key="9">
    <source>
        <dbReference type="WBParaSite" id="ACOC_0000665101-mRNA-1"/>
    </source>
</evidence>
<evidence type="ECO:0000256" key="5">
    <source>
        <dbReference type="SAM" id="MobiDB-lite"/>
    </source>
</evidence>
<protein>
    <submittedName>
        <fullName evidence="9">Suf domain-containing protein</fullName>
    </submittedName>
</protein>
<feature type="domain" description="U3 small nucleolar RNA-associated protein 6 N-terminal" evidence="6">
    <location>
        <begin position="9"/>
        <end position="77"/>
    </location>
</feature>
<dbReference type="GO" id="GO:0030515">
    <property type="term" value="F:snoRNA binding"/>
    <property type="evidence" value="ECO:0007669"/>
    <property type="project" value="InterPro"/>
</dbReference>
<dbReference type="WBParaSite" id="ACOC_0000665101-mRNA-1">
    <property type="protein sequence ID" value="ACOC_0000665101-mRNA-1"/>
    <property type="gene ID" value="ACOC_0000665101"/>
</dbReference>
<keyword evidence="2" id="KW-0698">rRNA processing</keyword>
<gene>
    <name evidence="7" type="ORF">ACOC_LOCUS6652</name>
</gene>
<dbReference type="InterPro" id="IPR013949">
    <property type="entry name" value="Utp6"/>
</dbReference>
<organism evidence="9">
    <name type="scientific">Angiostrongylus costaricensis</name>
    <name type="common">Nematode worm</name>
    <dbReference type="NCBI Taxonomy" id="334426"/>
    <lineage>
        <taxon>Eukaryota</taxon>
        <taxon>Metazoa</taxon>
        <taxon>Ecdysozoa</taxon>
        <taxon>Nematoda</taxon>
        <taxon>Chromadorea</taxon>
        <taxon>Rhabditida</taxon>
        <taxon>Rhabditina</taxon>
        <taxon>Rhabditomorpha</taxon>
        <taxon>Strongyloidea</taxon>
        <taxon>Metastrongylidae</taxon>
        <taxon>Angiostrongylus</taxon>
    </lineage>
</organism>
<dbReference type="Pfam" id="PF08640">
    <property type="entry name" value="U3_assoc_6"/>
    <property type="match status" value="1"/>
</dbReference>
<name>A0A0R3PNK7_ANGCS</name>
<evidence type="ECO:0000313" key="7">
    <source>
        <dbReference type="EMBL" id="VDM58237.1"/>
    </source>
</evidence>
<feature type="region of interest" description="Disordered" evidence="5">
    <location>
        <begin position="458"/>
        <end position="487"/>
    </location>
</feature>
<proteinExistence type="predicted"/>
<dbReference type="InterPro" id="IPR055347">
    <property type="entry name" value="UTP6_N"/>
</dbReference>
<evidence type="ECO:0000256" key="3">
    <source>
        <dbReference type="ARBA" id="ARBA00022737"/>
    </source>
</evidence>
<dbReference type="Proteomes" id="UP000267027">
    <property type="component" value="Unassembled WGS sequence"/>
</dbReference>
<dbReference type="GO" id="GO:0034388">
    <property type="term" value="C:Pwp2p-containing subcomplex of 90S preribosome"/>
    <property type="evidence" value="ECO:0007669"/>
    <property type="project" value="TreeGrafter"/>
</dbReference>
<dbReference type="PANTHER" id="PTHR23271:SF1">
    <property type="entry name" value="U3 SMALL NUCLEOLAR RNA-ASSOCIATED PROTEIN 6 HOMOLOG"/>
    <property type="match status" value="1"/>
</dbReference>
<dbReference type="STRING" id="334426.A0A0R3PNK7"/>
<evidence type="ECO:0000259" key="6">
    <source>
        <dbReference type="Pfam" id="PF08640"/>
    </source>
</evidence>
<keyword evidence="8" id="KW-1185">Reference proteome</keyword>
<dbReference type="AlphaFoldDB" id="A0A0R3PNK7"/>
<reference evidence="7 8" key="2">
    <citation type="submission" date="2018-11" db="EMBL/GenBank/DDBJ databases">
        <authorList>
            <consortium name="Pathogen Informatics"/>
        </authorList>
    </citation>
    <scope>NUCLEOTIDE SEQUENCE [LARGE SCALE GENOMIC DNA]</scope>
    <source>
        <strain evidence="7 8">Costa Rica</strain>
    </source>
</reference>
<evidence type="ECO:0000256" key="4">
    <source>
        <dbReference type="ARBA" id="ARBA00023242"/>
    </source>
</evidence>
<accession>A0A0R3PNK7</accession>
<dbReference type="GO" id="GO:0032040">
    <property type="term" value="C:small-subunit processome"/>
    <property type="evidence" value="ECO:0007669"/>
    <property type="project" value="TreeGrafter"/>
</dbReference>
<reference evidence="9" key="1">
    <citation type="submission" date="2017-02" db="UniProtKB">
        <authorList>
            <consortium name="WormBaseParasite"/>
        </authorList>
    </citation>
    <scope>IDENTIFICATION</scope>
</reference>
<sequence>MGEFVEESLEGLLSVFEQISELQLFTNEELNTFIKRCRQFEYRLNKKQKSPRDFNLYAEYLCDFLNLLKLRRTRVLKRRRFITEERGRRRSEVEEDYSERVYDGEVDDNIMNLNVAKAVVEQGLSSVKTHDAAGMLMEMWQECNKIELIPNIEDIRSFIVEELKKFDNEHTRLFEIELACNSGVSKFDMFDEALKTTSTEKMHRLYLRWLSELPEEKDWLNLEKEIETVKEEFGVEFIKNCLERRPQSAVIWNVYLENCVDEGIISPDEFRETCNHALDKVDPNDSFPIWQRAIEYSIVHDPAGTEKIFRDALINTNSIVRSKIKILFLEYLDELFKQSKITADKMREKVMELVSNKPNSAEFYCAVHLKELNRPHPDHKFAGFVIKSAVNEEGCASVEAVILYAKWALRYEPTKFHVVHQIGLKLFEGAFLDEFMIRWTQLLQSVAKDVREDQSGSMCENADKVVEGDAEGETGETKVLRKRPRRS</sequence>
<keyword evidence="3" id="KW-0677">Repeat</keyword>
<comment type="subcellular location">
    <subcellularLocation>
        <location evidence="1">Nucleus</location>
        <location evidence="1">Nucleolus</location>
    </subcellularLocation>
</comment>